<dbReference type="InterPro" id="IPR057564">
    <property type="entry name" value="HEAT_ATR"/>
</dbReference>
<dbReference type="Gene3D" id="3.30.1010.10">
    <property type="entry name" value="Phosphatidylinositol 3-kinase Catalytic Subunit, Chain A, domain 4"/>
    <property type="match status" value="1"/>
</dbReference>
<dbReference type="SMART" id="SM01343">
    <property type="entry name" value="FATC"/>
    <property type="match status" value="1"/>
</dbReference>
<dbReference type="SUPFAM" id="SSF56112">
    <property type="entry name" value="Protein kinase-like (PK-like)"/>
    <property type="match status" value="1"/>
</dbReference>
<keyword evidence="12" id="KW-0131">Cell cycle</keyword>
<feature type="domain" description="PI3K/PI4K catalytic" evidence="17">
    <location>
        <begin position="2381"/>
        <end position="2694"/>
    </location>
</feature>
<dbReference type="PANTHER" id="PTHR11139:SF69">
    <property type="entry name" value="SERINE_THREONINE-PROTEIN KINASE ATR"/>
    <property type="match status" value="1"/>
</dbReference>
<name>A0ABD2Z650_9GENT</name>
<feature type="compositionally biased region" description="Low complexity" evidence="16">
    <location>
        <begin position="1614"/>
        <end position="1624"/>
    </location>
</feature>
<dbReference type="GO" id="GO:0005524">
    <property type="term" value="F:ATP binding"/>
    <property type="evidence" value="ECO:0007669"/>
    <property type="project" value="UniProtKB-KW"/>
</dbReference>
<evidence type="ECO:0000256" key="1">
    <source>
        <dbReference type="ARBA" id="ARBA00004123"/>
    </source>
</evidence>
<dbReference type="Pfam" id="PF02259">
    <property type="entry name" value="FAT"/>
    <property type="match status" value="1"/>
</dbReference>
<dbReference type="Pfam" id="PF25030">
    <property type="entry name" value="M-HEAT_ATR"/>
    <property type="match status" value="1"/>
</dbReference>
<evidence type="ECO:0000313" key="21">
    <source>
        <dbReference type="Proteomes" id="UP001630127"/>
    </source>
</evidence>
<gene>
    <name evidence="20" type="ORF">ACH5RR_021864</name>
</gene>
<dbReference type="PROSITE" id="PS00916">
    <property type="entry name" value="PI3_4_KINASE_2"/>
    <property type="match status" value="1"/>
</dbReference>
<dbReference type="CDD" id="cd00892">
    <property type="entry name" value="PIKKc_ATR"/>
    <property type="match status" value="1"/>
</dbReference>
<evidence type="ECO:0000259" key="17">
    <source>
        <dbReference type="PROSITE" id="PS50290"/>
    </source>
</evidence>
<evidence type="ECO:0000259" key="19">
    <source>
        <dbReference type="PROSITE" id="PS51190"/>
    </source>
</evidence>
<evidence type="ECO:0000256" key="13">
    <source>
        <dbReference type="ARBA" id="ARBA00024420"/>
    </source>
</evidence>
<comment type="catalytic activity">
    <reaction evidence="14">
        <text>L-threonyl-[protein] + ATP = O-phospho-L-threonyl-[protein] + ADP + H(+)</text>
        <dbReference type="Rhea" id="RHEA:46608"/>
        <dbReference type="Rhea" id="RHEA-COMP:11060"/>
        <dbReference type="Rhea" id="RHEA-COMP:11605"/>
        <dbReference type="ChEBI" id="CHEBI:15378"/>
        <dbReference type="ChEBI" id="CHEBI:30013"/>
        <dbReference type="ChEBI" id="CHEBI:30616"/>
        <dbReference type="ChEBI" id="CHEBI:61977"/>
        <dbReference type="ChEBI" id="CHEBI:456216"/>
        <dbReference type="EC" id="2.7.11.1"/>
    </reaction>
</comment>
<dbReference type="PROSITE" id="PS51190">
    <property type="entry name" value="FATC"/>
    <property type="match status" value="1"/>
</dbReference>
<dbReference type="GO" id="GO:0006281">
    <property type="term" value="P:DNA repair"/>
    <property type="evidence" value="ECO:0007669"/>
    <property type="project" value="UniProtKB-KW"/>
</dbReference>
<evidence type="ECO:0000256" key="7">
    <source>
        <dbReference type="ARBA" id="ARBA00022763"/>
    </source>
</evidence>
<feature type="domain" description="FATC" evidence="19">
    <location>
        <begin position="2692"/>
        <end position="2724"/>
    </location>
</feature>
<feature type="domain" description="FAT" evidence="18">
    <location>
        <begin position="1660"/>
        <end position="2271"/>
    </location>
</feature>
<keyword evidence="5" id="KW-0808">Transferase</keyword>
<dbReference type="PROSITE" id="PS51189">
    <property type="entry name" value="FAT"/>
    <property type="match status" value="1"/>
</dbReference>
<dbReference type="Pfam" id="PF02260">
    <property type="entry name" value="FATC"/>
    <property type="match status" value="1"/>
</dbReference>
<dbReference type="InterPro" id="IPR056802">
    <property type="entry name" value="ATR-like_M-HEAT"/>
</dbReference>
<evidence type="ECO:0000256" key="6">
    <source>
        <dbReference type="ARBA" id="ARBA00022741"/>
    </source>
</evidence>
<keyword evidence="11" id="KW-0539">Nucleus</keyword>
<dbReference type="InterPro" id="IPR012993">
    <property type="entry name" value="UME"/>
</dbReference>
<evidence type="ECO:0000256" key="4">
    <source>
        <dbReference type="ARBA" id="ARBA00022527"/>
    </source>
</evidence>
<dbReference type="SMART" id="SM00146">
    <property type="entry name" value="PI3Kc"/>
    <property type="match status" value="1"/>
</dbReference>
<keyword evidence="8" id="KW-0418">Kinase</keyword>
<feature type="region of interest" description="Disordered" evidence="16">
    <location>
        <begin position="1614"/>
        <end position="1634"/>
    </location>
</feature>
<dbReference type="Gene3D" id="1.25.40.10">
    <property type="entry name" value="Tetratricopeptide repeat domain"/>
    <property type="match status" value="1"/>
</dbReference>
<dbReference type="InterPro" id="IPR014009">
    <property type="entry name" value="PIK_FAT"/>
</dbReference>
<dbReference type="InterPro" id="IPR050517">
    <property type="entry name" value="DDR_Repair_Kinase"/>
</dbReference>
<comment type="catalytic activity">
    <reaction evidence="15">
        <text>L-seryl-[protein] + ATP = O-phospho-L-seryl-[protein] + ADP + H(+)</text>
        <dbReference type="Rhea" id="RHEA:17989"/>
        <dbReference type="Rhea" id="RHEA-COMP:9863"/>
        <dbReference type="Rhea" id="RHEA-COMP:11604"/>
        <dbReference type="ChEBI" id="CHEBI:15378"/>
        <dbReference type="ChEBI" id="CHEBI:29999"/>
        <dbReference type="ChEBI" id="CHEBI:30616"/>
        <dbReference type="ChEBI" id="CHEBI:83421"/>
        <dbReference type="ChEBI" id="CHEBI:456216"/>
        <dbReference type="EC" id="2.7.11.1"/>
    </reaction>
</comment>
<dbReference type="FunFam" id="1.10.1070.11:FF:000024">
    <property type="entry name" value="Serine/threonine-protein kinase ATR"/>
    <property type="match status" value="1"/>
</dbReference>
<keyword evidence="9" id="KW-0067">ATP-binding</keyword>
<dbReference type="InterPro" id="IPR011990">
    <property type="entry name" value="TPR-like_helical_dom_sf"/>
</dbReference>
<dbReference type="GO" id="GO:0005634">
    <property type="term" value="C:nucleus"/>
    <property type="evidence" value="ECO:0007669"/>
    <property type="project" value="UniProtKB-SubCell"/>
</dbReference>
<dbReference type="PROSITE" id="PS50290">
    <property type="entry name" value="PI3_4_KINASE_3"/>
    <property type="match status" value="1"/>
</dbReference>
<keyword evidence="4" id="KW-0723">Serine/threonine-protein kinase</keyword>
<dbReference type="InterPro" id="IPR036940">
    <property type="entry name" value="PI3/4_kinase_cat_sf"/>
</dbReference>
<proteinExistence type="inferred from homology"/>
<evidence type="ECO:0000256" key="15">
    <source>
        <dbReference type="ARBA" id="ARBA00048679"/>
    </source>
</evidence>
<protein>
    <recommendedName>
        <fullName evidence="13">Serine/threonine-protein kinase ATR</fullName>
        <ecNumber evidence="3">2.7.11.1</ecNumber>
    </recommendedName>
</protein>
<comment type="similarity">
    <text evidence="2">Belongs to the PI3/PI4-kinase family. ATM subfamily.</text>
</comment>
<keyword evidence="7" id="KW-0227">DNA damage</keyword>
<evidence type="ECO:0000256" key="14">
    <source>
        <dbReference type="ARBA" id="ARBA00047899"/>
    </source>
</evidence>
<evidence type="ECO:0000256" key="2">
    <source>
        <dbReference type="ARBA" id="ARBA00010769"/>
    </source>
</evidence>
<sequence length="2724" mass="305817">MANLSSLVHELRERIAASSSTPPNKQNDEALEARFRAVLPNLLHAYVVPSPSAKEREVIAVLKLLTHTAKNFPGVFYHGKAAAVLPIIGRILPFFAEPAFRSRHGVLFETIGSLLSLLRTADRDAYRNFFMDIMNLVEDLLYIFSVFGEACSTELEKVCLKCFSISFAGACGEDTLLSHVPASSKPADGHGILIDLTSKERWQPFATSAIKLLCKCLTEGTLYVEGLIHSPCVLAACSLMCYGDADLHIACFDFIRLIAAVMDCDILPIEKLIQSIAIILGECEEGPLTFRSTAYDTSLAACLHALYTSCPDDIVKSTASTFIKFFRESFLNTNSQELKAALCSAYVRIAESCPPHIWRPEYLIYMLCSTKSIFPLIDCFQVAISRLGPDFGGGGLANDPSVVLSTSGVDEIENLRTGEKRPAVGLGSSDSKRQKIVDERKDFITNCQGVDNIANKFKCAGEREYADYMCTLLSLFVEDLIPPSAKSNLLKPEVALPALIALCIVFCEYPQLNLSLSIFRQFYDWIPWVSDQAKKEGPSSIDLSFFLEAINIMLLTRASLPSESTVFKCQIDCAELIGSMLKLPWIYSLAITEPHPPWKAKCLSVQVLFKIGFSKMGNNLDILDLSLRDEAEEVRLEAVISMPLMVLWSGYGFLAHMFKRLEILLLESSDLIKKTIPVSLGFLACLYGCCRGLGTLWENECKLYLSKDSKREKSTTHHLLRGFRCSKCDSRVMQFCSITVHPPDSPSMELAMDCDYTCLQSLFFKLLYDESSEEVQVACVGILGRILLHGTAEILQRTRSEWMSCVDFLLLHRKKAVREAFCTQISFFLEEPILNCLLLDAELINKTKEQKFMDKIKHALATTDDPLMFETLLEAAASIMNSVNIQGQLFLFSLTLLIDQLDNPHVTVRMTASTLIKNSCHVRFKGGLSMVLSKVLHIRNELYDYLSARLASRPEIIEEFAVAVLGVETEELVRRMIPVVLPKLVVTQHHNDQAIIILHEVAKCLKMDMVQLIVNWLPKVLAFSLNRADEQELLSTLQFYHDQTGSDNQEIFAAALPALLDELICFTDEKDSEEACKRLTKVPQMIKEVARTLTGNEDLPGFLRNHFVGLLNSIDRKMLHSEDVLLQKQAIQRIEMLIYMMDTHLSTYVPKLMVLLMHAIRKDPLLGEGLSVLHVFVKQLAKISTSSTKHVISQVFAALIPFLERDKENSSLHLNKIVEILEDLVLRNTFILKQHIHEFPPLPNLPALAELNKVIHEARGLMSLKEQLLDVANGLNHENLNVRYMVASELGKLLNQRREEVTELVIKEGNQNMDVLSSLFSSLLRGCAEESRTSVGQRLKLICADCLGAVGAVDPAKVVSSSSSRFKIACSDDDLIFELIHKHLARAFRAAPDTIIQDSAALAIQELLKIAGCEASLDENVAASTSQMRNRQPRKFPASAIKRGDYCTEICDRGQRLWDRFSDYVKEIIAPCLTSRFQLPDVSDSASSGPIYHPSMSFRRWIFFWIRKLTVHAVGSRASIFNACRGIVRHDMQIATYLLPYLVLNAVCHGNEEARVGITQEILSVLDAAASEHTSVTVHGINPGQSEVCIQAIFTLLDNLGQWVDDIEQELTLSQSQQPSNSKQQRPKSKENNLHLVKDTEVLTQCKHVSELLAAIPKVTLARASFRCQASARSLLYFECYVREQSGSFNPAAEKSGLFEDGDISFLMEIYSNLDEPDGLSGLACLRKSKSLQDHLLINKKAGNWAEVLTSCEQALQMEPTSVHRHSDVLNCLLNMCHLQAMVTHVDGLISRTPRYKKTWCMQGVQAAWRLGRWDLMDEYLTGADEEGLVCSSSESNASFDMDVAKILQAIMKKDQFLVAEKIALSKQALIAPLAAAGMDSYARAYPYIVKLHVLRELEDFNSLLSGDSFLEKQLHLSEPEFSKMIANWENRLRLTQQSLWAREALLAFRRLVFGSSGLGAQVGNCWIQYAKLCRSAGHYETANRAILEAEASGAPKVHMEKAKLLWSTRRADGAIAELQQSLLNMPLDVLGSAAMSSITSLSLVPLNPPPLLCDTQSLNENHDTARTLLLYSRWIHYTGQKQKEDVISLYSRVKELQPKWEKGYFYMAKYCDEVLVDARKRQENNCELPRVIPSNSVLLSSTASNSERRWWSYLPDVLLFYAKGLHKGHKNLFQALPRLLTLWFEFGCIYGSDSSSNKDMKNVHTKVMSIMRGCLKDLPTYQWLAVLPQLVSRICHQNKEIVCLVKHIITSVLRQYPQQALWTMAAVTKSTVPSRRNAAAEIIDAARRGSNQGGANSLFMQFATLIDHLIRLCFHPGQAKAKTINISTEFSALKRMMPVDVIMPTQQTLVVNLPSCEMNVTNPVTSDIFSFTDLPTISGIADEADILSSLQRPKKVILLGSDGIERPFLCKPKDDLRKDARMMEFNAMINRLLAKCPESRKRKLYVRTFAVIPLTEDCGIVEWVPHTRGLRHILQDIYISCRKFDRQKTNPQIKRIYDQCHGKMPEEEMLKNKILPIFPPVFHRWFLNTFSEPAAWFRARVAYAHTTAVWSMVGHIVGLGDRHGENILFDSTTGDCVHVDFSCLFDKGLQLEKPELVPFRLTQNIIDGLGITGYEGIFLRVCEITLSVLRANRETLMNVLETFIHDPLVEWTKSHKSSGVEVENPHAQRAINNIEARLQGVVVGVGASPSLPLAVEGQARRLIAEAVSHKNLGKMYIWWMPWF</sequence>
<keyword evidence="6" id="KW-0547">Nucleotide-binding</keyword>
<dbReference type="SMART" id="SM00802">
    <property type="entry name" value="UME"/>
    <property type="match status" value="1"/>
</dbReference>
<dbReference type="InterPro" id="IPR003152">
    <property type="entry name" value="FATC_dom"/>
</dbReference>
<comment type="subcellular location">
    <subcellularLocation>
        <location evidence="1">Nucleus</location>
    </subcellularLocation>
</comment>
<evidence type="ECO:0000256" key="3">
    <source>
        <dbReference type="ARBA" id="ARBA00012513"/>
    </source>
</evidence>
<dbReference type="EMBL" id="JBJUIK010000010">
    <property type="protein sequence ID" value="KAL3514962.1"/>
    <property type="molecule type" value="Genomic_DNA"/>
</dbReference>
<dbReference type="PANTHER" id="PTHR11139">
    <property type="entry name" value="ATAXIA TELANGIECTASIA MUTATED ATM -RELATED"/>
    <property type="match status" value="1"/>
</dbReference>
<organism evidence="20 21">
    <name type="scientific">Cinchona calisaya</name>
    <dbReference type="NCBI Taxonomy" id="153742"/>
    <lineage>
        <taxon>Eukaryota</taxon>
        <taxon>Viridiplantae</taxon>
        <taxon>Streptophyta</taxon>
        <taxon>Embryophyta</taxon>
        <taxon>Tracheophyta</taxon>
        <taxon>Spermatophyta</taxon>
        <taxon>Magnoliopsida</taxon>
        <taxon>eudicotyledons</taxon>
        <taxon>Gunneridae</taxon>
        <taxon>Pentapetalae</taxon>
        <taxon>asterids</taxon>
        <taxon>lamiids</taxon>
        <taxon>Gentianales</taxon>
        <taxon>Rubiaceae</taxon>
        <taxon>Cinchonoideae</taxon>
        <taxon>Cinchoneae</taxon>
        <taxon>Cinchona</taxon>
    </lineage>
</organism>
<dbReference type="InterPro" id="IPR003151">
    <property type="entry name" value="PIK-rel_kinase_FAT"/>
</dbReference>
<dbReference type="Pfam" id="PF08064">
    <property type="entry name" value="UME"/>
    <property type="match status" value="1"/>
</dbReference>
<evidence type="ECO:0000256" key="16">
    <source>
        <dbReference type="SAM" id="MobiDB-lite"/>
    </source>
</evidence>
<dbReference type="Pfam" id="PF23593">
    <property type="entry name" value="HEAT_ATR"/>
    <property type="match status" value="1"/>
</dbReference>
<evidence type="ECO:0000256" key="11">
    <source>
        <dbReference type="ARBA" id="ARBA00023242"/>
    </source>
</evidence>
<dbReference type="Gene3D" id="1.10.1070.11">
    <property type="entry name" value="Phosphatidylinositol 3-/4-kinase, catalytic domain"/>
    <property type="match status" value="1"/>
</dbReference>
<evidence type="ECO:0000256" key="12">
    <source>
        <dbReference type="ARBA" id="ARBA00023306"/>
    </source>
</evidence>
<accession>A0ABD2Z650</accession>
<keyword evidence="10" id="KW-0234">DNA repair</keyword>
<dbReference type="Proteomes" id="UP001630127">
    <property type="component" value="Unassembled WGS sequence"/>
</dbReference>
<dbReference type="SUPFAM" id="SSF48371">
    <property type="entry name" value="ARM repeat"/>
    <property type="match status" value="2"/>
</dbReference>
<evidence type="ECO:0000256" key="8">
    <source>
        <dbReference type="ARBA" id="ARBA00022777"/>
    </source>
</evidence>
<comment type="caution">
    <text evidence="20">The sequence shown here is derived from an EMBL/GenBank/DDBJ whole genome shotgun (WGS) entry which is preliminary data.</text>
</comment>
<dbReference type="InterPro" id="IPR018936">
    <property type="entry name" value="PI3/4_kinase_CS"/>
</dbReference>
<evidence type="ECO:0000259" key="18">
    <source>
        <dbReference type="PROSITE" id="PS51189"/>
    </source>
</evidence>
<evidence type="ECO:0000313" key="20">
    <source>
        <dbReference type="EMBL" id="KAL3514962.1"/>
    </source>
</evidence>
<evidence type="ECO:0000256" key="9">
    <source>
        <dbReference type="ARBA" id="ARBA00022840"/>
    </source>
</evidence>
<dbReference type="InterPro" id="IPR016024">
    <property type="entry name" value="ARM-type_fold"/>
</dbReference>
<keyword evidence="21" id="KW-1185">Reference proteome</keyword>
<evidence type="ECO:0000256" key="10">
    <source>
        <dbReference type="ARBA" id="ARBA00023204"/>
    </source>
</evidence>
<dbReference type="EC" id="2.7.11.1" evidence="3"/>
<reference evidence="20 21" key="1">
    <citation type="submission" date="2024-11" db="EMBL/GenBank/DDBJ databases">
        <title>A near-complete genome assembly of Cinchona calisaya.</title>
        <authorList>
            <person name="Lian D.C."/>
            <person name="Zhao X.W."/>
            <person name="Wei L."/>
        </authorList>
    </citation>
    <scope>NUCLEOTIDE SEQUENCE [LARGE SCALE GENOMIC DNA]</scope>
    <source>
        <tissue evidence="20">Nenye</tissue>
    </source>
</reference>
<dbReference type="GO" id="GO:0004674">
    <property type="term" value="F:protein serine/threonine kinase activity"/>
    <property type="evidence" value="ECO:0007669"/>
    <property type="project" value="UniProtKB-KW"/>
</dbReference>
<evidence type="ECO:0000256" key="5">
    <source>
        <dbReference type="ARBA" id="ARBA00022679"/>
    </source>
</evidence>
<dbReference type="InterPro" id="IPR011009">
    <property type="entry name" value="Kinase-like_dom_sf"/>
</dbReference>
<dbReference type="InterPro" id="IPR000403">
    <property type="entry name" value="PI3/4_kinase_cat_dom"/>
</dbReference>
<dbReference type="Pfam" id="PF00454">
    <property type="entry name" value="PI3_PI4_kinase"/>
    <property type="match status" value="1"/>
</dbReference>